<evidence type="ECO:0000313" key="4">
    <source>
        <dbReference type="Proteomes" id="UP001375240"/>
    </source>
</evidence>
<feature type="compositionally biased region" description="Low complexity" evidence="1">
    <location>
        <begin position="240"/>
        <end position="269"/>
    </location>
</feature>
<feature type="compositionally biased region" description="Polar residues" evidence="1">
    <location>
        <begin position="226"/>
        <end position="239"/>
    </location>
</feature>
<evidence type="ECO:0000256" key="1">
    <source>
        <dbReference type="SAM" id="MobiDB-lite"/>
    </source>
</evidence>
<dbReference type="EMBL" id="JAVHNQ010000015">
    <property type="protein sequence ID" value="KAK6332303.1"/>
    <property type="molecule type" value="Genomic_DNA"/>
</dbReference>
<comment type="caution">
    <text evidence="3">The sequence shown here is derived from an EMBL/GenBank/DDBJ whole genome shotgun (WGS) entry which is preliminary data.</text>
</comment>
<protein>
    <submittedName>
        <fullName evidence="3">Uncharacterized protein</fullName>
    </submittedName>
</protein>
<feature type="signal peptide" evidence="2">
    <location>
        <begin position="1"/>
        <end position="21"/>
    </location>
</feature>
<accession>A0AAV9TZ80</accession>
<gene>
    <name evidence="3" type="ORF">TWF696_003023</name>
</gene>
<sequence>MHLLRVFLATALVLLAPRTAAQRTVRVTSTTTITELLVCTTTQFSTTTLDYCPCPSVFPSATTCATCSTCSTTTISPTPSAIGFTIDLTVPLSSGDQVITLSRVGNTVGIGGPILTFNLSSDGVMRDVLTGDTVYVILPNGALHKRFQGSVDLLIGPSPPAAATTMTWTKTSDGELIFIAGKNSASPITLGFGVALADDGSIDTTVPIQMYDVSAGLPSGIDDGSARQSFVTSRPSNTATGTRSSSRSTSRISSSRTRTSRGTSSSRSSMSTTTYTIIQYGSTMFTSTSTIAPGFVYVIIQEIQDTVTLTFYGPDGTTTTQRFDRFSPTVTVVDIMSQVITTTTIFGSFGYTSTPTIGSIFPTITAIAQLSQVTVSNITYGPEFSTISLQTNTSDPTVTIFVQLTPTTTITTTTYIWNQFPISTTTIYGSDPTATVLVVSNQYRVYTTETNTFDTTVIIGPDNPTATISFAINPTSTYTIEPAILEWNFTTTSTETVDQPPTYTRTIRLHIPYPPASAIRFSPTDAAAGNPQYFDAATTSVLNQYNAWYGFTGDTSQARFIQIGNNLILATDPDTGERLPYPAYPWGFFPLSPLGSPIYWSLFPVDYTENPSAESGGIPWNRVSGTDFLMLNAAFNQSLQSTSAALWYDGGAPGPYTPYFYSTADAALNGGARTYKTIDMAMMSLTASAPTAR</sequence>
<evidence type="ECO:0000256" key="2">
    <source>
        <dbReference type="SAM" id="SignalP"/>
    </source>
</evidence>
<organism evidence="3 4">
    <name type="scientific">Orbilia brochopaga</name>
    <dbReference type="NCBI Taxonomy" id="3140254"/>
    <lineage>
        <taxon>Eukaryota</taxon>
        <taxon>Fungi</taxon>
        <taxon>Dikarya</taxon>
        <taxon>Ascomycota</taxon>
        <taxon>Pezizomycotina</taxon>
        <taxon>Orbiliomycetes</taxon>
        <taxon>Orbiliales</taxon>
        <taxon>Orbiliaceae</taxon>
        <taxon>Orbilia</taxon>
    </lineage>
</organism>
<name>A0AAV9TZ80_9PEZI</name>
<proteinExistence type="predicted"/>
<dbReference type="Proteomes" id="UP001375240">
    <property type="component" value="Unassembled WGS sequence"/>
</dbReference>
<keyword evidence="2" id="KW-0732">Signal</keyword>
<reference evidence="3 4" key="1">
    <citation type="submission" date="2019-10" db="EMBL/GenBank/DDBJ databases">
        <authorList>
            <person name="Palmer J.M."/>
        </authorList>
    </citation>
    <scope>NUCLEOTIDE SEQUENCE [LARGE SCALE GENOMIC DNA]</scope>
    <source>
        <strain evidence="3 4">TWF696</strain>
    </source>
</reference>
<keyword evidence="4" id="KW-1185">Reference proteome</keyword>
<evidence type="ECO:0000313" key="3">
    <source>
        <dbReference type="EMBL" id="KAK6332303.1"/>
    </source>
</evidence>
<dbReference type="AlphaFoldDB" id="A0AAV9TZ80"/>
<feature type="region of interest" description="Disordered" evidence="1">
    <location>
        <begin position="224"/>
        <end position="269"/>
    </location>
</feature>
<feature type="chain" id="PRO_5043754322" evidence="2">
    <location>
        <begin position="22"/>
        <end position="693"/>
    </location>
</feature>